<proteinExistence type="predicted"/>
<sequence length="193" mass="21291">MCAIVFLAYLQMMPTNALLDLAAMKLTSRYGGDFGKQRLYGAFGYGVGGYISGMMASAIGIEWCFTMMLGVSCVSSFVLLRYIPAGYGDDNEHRNREGILWSSAQVIIRRPDVLVLFLVALGTGVSGGFIDSYLFLNVYDLSDDGLQTCTSRSGCIQPERRMSALRLQNFATENTNDIARERQIPMELYGPTV</sequence>
<feature type="transmembrane region" description="Helical" evidence="5">
    <location>
        <begin position="43"/>
        <end position="65"/>
    </location>
</feature>
<keyword evidence="6" id="KW-0732">Signal</keyword>
<evidence type="ECO:0000256" key="3">
    <source>
        <dbReference type="ARBA" id="ARBA00022989"/>
    </source>
</evidence>
<evidence type="ECO:0000313" key="8">
    <source>
        <dbReference type="EMBL" id="KAG7382643.1"/>
    </source>
</evidence>
<evidence type="ECO:0000256" key="4">
    <source>
        <dbReference type="ARBA" id="ARBA00023136"/>
    </source>
</evidence>
<feature type="signal peptide" evidence="6">
    <location>
        <begin position="1"/>
        <end position="17"/>
    </location>
</feature>
<evidence type="ECO:0000259" key="7">
    <source>
        <dbReference type="Pfam" id="PF12832"/>
    </source>
</evidence>
<feature type="transmembrane region" description="Helical" evidence="5">
    <location>
        <begin position="113"/>
        <end position="136"/>
    </location>
</feature>
<protein>
    <recommendedName>
        <fullName evidence="7">Major facilitator superfamily associated domain-containing protein</fullName>
    </recommendedName>
</protein>
<keyword evidence="2 5" id="KW-0812">Transmembrane</keyword>
<organism evidence="8 9">
    <name type="scientific">Phytophthora pseudosyringae</name>
    <dbReference type="NCBI Taxonomy" id="221518"/>
    <lineage>
        <taxon>Eukaryota</taxon>
        <taxon>Sar</taxon>
        <taxon>Stramenopiles</taxon>
        <taxon>Oomycota</taxon>
        <taxon>Peronosporomycetes</taxon>
        <taxon>Peronosporales</taxon>
        <taxon>Peronosporaceae</taxon>
        <taxon>Phytophthora</taxon>
    </lineage>
</organism>
<evidence type="ECO:0000256" key="2">
    <source>
        <dbReference type="ARBA" id="ARBA00022692"/>
    </source>
</evidence>
<keyword evidence="3 5" id="KW-1133">Transmembrane helix</keyword>
<dbReference type="InterPro" id="IPR024989">
    <property type="entry name" value="MFS_assoc_dom"/>
</dbReference>
<dbReference type="PANTHER" id="PTHR16172">
    <property type="entry name" value="MAJOR FACILITATOR SUPERFAMILY DOMAIN-CONTAINING PROTEIN 6-LIKE"/>
    <property type="match status" value="1"/>
</dbReference>
<accession>A0A8T1VRH7</accession>
<name>A0A8T1VRH7_9STRA</name>
<evidence type="ECO:0000313" key="9">
    <source>
        <dbReference type="Proteomes" id="UP000694044"/>
    </source>
</evidence>
<evidence type="ECO:0000256" key="1">
    <source>
        <dbReference type="ARBA" id="ARBA00004141"/>
    </source>
</evidence>
<dbReference type="OrthoDB" id="515887at2759"/>
<reference evidence="8" key="1">
    <citation type="submission" date="2021-02" db="EMBL/GenBank/DDBJ databases">
        <authorList>
            <person name="Palmer J.M."/>
        </authorList>
    </citation>
    <scope>NUCLEOTIDE SEQUENCE</scope>
    <source>
        <strain evidence="8">SCRP734</strain>
    </source>
</reference>
<dbReference type="Pfam" id="PF12832">
    <property type="entry name" value="MFS_1_like"/>
    <property type="match status" value="1"/>
</dbReference>
<evidence type="ECO:0000256" key="6">
    <source>
        <dbReference type="SAM" id="SignalP"/>
    </source>
</evidence>
<dbReference type="Proteomes" id="UP000694044">
    <property type="component" value="Unassembled WGS sequence"/>
</dbReference>
<keyword evidence="4 5" id="KW-0472">Membrane</keyword>
<dbReference type="PANTHER" id="PTHR16172:SF41">
    <property type="entry name" value="MAJOR FACILITATOR SUPERFAMILY DOMAIN-CONTAINING PROTEIN 6-LIKE"/>
    <property type="match status" value="1"/>
</dbReference>
<dbReference type="InterPro" id="IPR051717">
    <property type="entry name" value="MFS_MFSD6"/>
</dbReference>
<dbReference type="AlphaFoldDB" id="A0A8T1VRH7"/>
<feature type="domain" description="Major facilitator superfamily associated" evidence="7">
    <location>
        <begin position="3"/>
        <end position="136"/>
    </location>
</feature>
<comment type="subcellular location">
    <subcellularLocation>
        <location evidence="1">Membrane</location>
        <topology evidence="1">Multi-pass membrane protein</topology>
    </subcellularLocation>
</comment>
<dbReference type="GO" id="GO:0016020">
    <property type="term" value="C:membrane"/>
    <property type="evidence" value="ECO:0007669"/>
    <property type="project" value="UniProtKB-SubCell"/>
</dbReference>
<feature type="chain" id="PRO_5035943117" description="Major facilitator superfamily associated domain-containing protein" evidence="6">
    <location>
        <begin position="18"/>
        <end position="193"/>
    </location>
</feature>
<gene>
    <name evidence="8" type="ORF">PHYPSEUDO_004674</name>
</gene>
<evidence type="ECO:0000256" key="5">
    <source>
        <dbReference type="SAM" id="Phobius"/>
    </source>
</evidence>
<comment type="caution">
    <text evidence="8">The sequence shown here is derived from an EMBL/GenBank/DDBJ whole genome shotgun (WGS) entry which is preliminary data.</text>
</comment>
<keyword evidence="9" id="KW-1185">Reference proteome</keyword>
<dbReference type="EMBL" id="JAGDFM010000201">
    <property type="protein sequence ID" value="KAG7382643.1"/>
    <property type="molecule type" value="Genomic_DNA"/>
</dbReference>